<keyword evidence="2" id="KW-1185">Reference proteome</keyword>
<evidence type="ECO:0000313" key="1">
    <source>
        <dbReference type="EMBL" id="SDY73954.1"/>
    </source>
</evidence>
<proteinExistence type="predicted"/>
<name>A0A1H3MCB0_9PROT</name>
<sequence length="322" mass="37248">MPDTHKSQEVPAQLTRVIATQSALSTPPEFTILVDALRQHFGEALDAIILYGSCLHATCPPEGIADFYVLVDDYRHAYPENYLRYLNRWLPPNVFYLEAQNQAATLRAKYAVISTADFERGAQSWFHPYIWARFAQPTRLLDVRNKQIRQRVHMAEARAVLKFLESTIAGIEPGYADVEKIWASGLVLTYAAELRAESGARAHHLVTLNLPVYQRLTTAALPALDQSLIMQQADGCYRIQTTTYQRRRARIHWRLRRWQGRLLSILRLSKATLTFRDCLDYAAWKIERHTGVRVEITPMLRRHPVLWGYKVLWQLLRRGVVR</sequence>
<dbReference type="RefSeq" id="WP_245725196.1">
    <property type="nucleotide sequence ID" value="NZ_FNOY01000058.1"/>
</dbReference>
<dbReference type="Proteomes" id="UP000198640">
    <property type="component" value="Unassembled WGS sequence"/>
</dbReference>
<dbReference type="STRING" id="44576.SAMN05421881_105813"/>
<evidence type="ECO:0000313" key="2">
    <source>
        <dbReference type="Proteomes" id="UP000198640"/>
    </source>
</evidence>
<gene>
    <name evidence="1" type="ORF">SAMN05421881_105813</name>
</gene>
<dbReference type="EMBL" id="FNOY01000058">
    <property type="protein sequence ID" value="SDY73954.1"/>
    <property type="molecule type" value="Genomic_DNA"/>
</dbReference>
<protein>
    <recommendedName>
        <fullName evidence="3">Phosphatidate cytidylyltransferase</fullName>
    </recommendedName>
</protein>
<dbReference type="AlphaFoldDB" id="A0A1H3MCB0"/>
<accession>A0A1H3MCB0</accession>
<organism evidence="1 2">
    <name type="scientific">Nitrosomonas halophila</name>
    <dbReference type="NCBI Taxonomy" id="44576"/>
    <lineage>
        <taxon>Bacteria</taxon>
        <taxon>Pseudomonadati</taxon>
        <taxon>Pseudomonadota</taxon>
        <taxon>Betaproteobacteria</taxon>
        <taxon>Nitrosomonadales</taxon>
        <taxon>Nitrosomonadaceae</taxon>
        <taxon>Nitrosomonas</taxon>
    </lineage>
</organism>
<evidence type="ECO:0008006" key="3">
    <source>
        <dbReference type="Google" id="ProtNLM"/>
    </source>
</evidence>
<reference evidence="1 2" key="1">
    <citation type="submission" date="2016-10" db="EMBL/GenBank/DDBJ databases">
        <authorList>
            <person name="de Groot N.N."/>
        </authorList>
    </citation>
    <scope>NUCLEOTIDE SEQUENCE [LARGE SCALE GENOMIC DNA]</scope>
    <source>
        <strain evidence="1 2">Nm1</strain>
    </source>
</reference>